<proteinExistence type="predicted"/>
<dbReference type="WBParaSite" id="PgR104_g009_t01">
    <property type="protein sequence ID" value="PgR104_g009_t01"/>
    <property type="gene ID" value="PgR104_g009"/>
</dbReference>
<dbReference type="AlphaFoldDB" id="A0A915C8Z8"/>
<dbReference type="Proteomes" id="UP000887569">
    <property type="component" value="Unplaced"/>
</dbReference>
<dbReference type="SMART" id="SM01189">
    <property type="entry name" value="ELM2"/>
    <property type="match status" value="1"/>
</dbReference>
<evidence type="ECO:0000256" key="2">
    <source>
        <dbReference type="SAM" id="MobiDB-lite"/>
    </source>
</evidence>
<accession>A0A915C8Z8</accession>
<keyword evidence="4" id="KW-1185">Reference proteome</keyword>
<evidence type="ECO:0000313" key="4">
    <source>
        <dbReference type="Proteomes" id="UP000887569"/>
    </source>
</evidence>
<reference evidence="5" key="1">
    <citation type="submission" date="2022-11" db="UniProtKB">
        <authorList>
            <consortium name="WormBaseParasite"/>
        </authorList>
    </citation>
    <scope>IDENTIFICATION</scope>
</reference>
<evidence type="ECO:0000259" key="3">
    <source>
        <dbReference type="PROSITE" id="PS51156"/>
    </source>
</evidence>
<protein>
    <submittedName>
        <fullName evidence="5">ELM2 domain-containing protein</fullName>
    </submittedName>
</protein>
<dbReference type="Gene3D" id="4.10.1240.50">
    <property type="match status" value="1"/>
</dbReference>
<feature type="domain" description="ELM2" evidence="3">
    <location>
        <begin position="30"/>
        <end position="115"/>
    </location>
</feature>
<dbReference type="InterPro" id="IPR000949">
    <property type="entry name" value="ELM2_dom"/>
</dbReference>
<evidence type="ECO:0000313" key="5">
    <source>
        <dbReference type="WBParaSite" id="PgR104_g009_t01"/>
    </source>
</evidence>
<evidence type="ECO:0000256" key="1">
    <source>
        <dbReference type="ARBA" id="ARBA00023242"/>
    </source>
</evidence>
<dbReference type="Pfam" id="PF01448">
    <property type="entry name" value="ELM2"/>
    <property type="match status" value="1"/>
</dbReference>
<organism evidence="4 5">
    <name type="scientific">Parascaris univalens</name>
    <name type="common">Nematode worm</name>
    <dbReference type="NCBI Taxonomy" id="6257"/>
    <lineage>
        <taxon>Eukaryota</taxon>
        <taxon>Metazoa</taxon>
        <taxon>Ecdysozoa</taxon>
        <taxon>Nematoda</taxon>
        <taxon>Chromadorea</taxon>
        <taxon>Rhabditida</taxon>
        <taxon>Spirurina</taxon>
        <taxon>Ascaridomorpha</taxon>
        <taxon>Ascaridoidea</taxon>
        <taxon>Ascarididae</taxon>
        <taxon>Parascaris</taxon>
    </lineage>
</organism>
<feature type="region of interest" description="Disordered" evidence="2">
    <location>
        <begin position="1"/>
        <end position="36"/>
    </location>
</feature>
<feature type="compositionally biased region" description="Basic residues" evidence="2">
    <location>
        <begin position="1"/>
        <end position="16"/>
    </location>
</feature>
<keyword evidence="1" id="KW-0539">Nucleus</keyword>
<sequence length="178" mass="20540">EMAKRTVRKTKKCRRRYSSEISETERGSSTNVPIGDNYQADLSELKCSDTVERSSYADRDECLWNASSNIGDAKLENFLMWTQSQTDISEDAALYILHRSGCSLDTAIKDVKRLVKKKPSPLDLMIFKNGFQQYSNRFDRGKMKLMFPHRSALKIVDMYCLIKGLTPHILYDIDVPNW</sequence>
<name>A0A915C8Z8_PARUN</name>
<dbReference type="PROSITE" id="PS51156">
    <property type="entry name" value="ELM2"/>
    <property type="match status" value="1"/>
</dbReference>